<reference evidence="2 3" key="1">
    <citation type="submission" date="2017-09" db="EMBL/GenBank/DDBJ databases">
        <authorList>
            <person name="Ehlers B."/>
            <person name="Leendertz F.H."/>
        </authorList>
    </citation>
    <scope>NUCLEOTIDE SEQUENCE [LARGE SCALE GENOMIC DNA]</scope>
    <source>
        <strain evidence="2 3">DSM 45537</strain>
    </source>
</reference>
<evidence type="ECO:0000256" key="1">
    <source>
        <dbReference type="SAM" id="SignalP"/>
    </source>
</evidence>
<feature type="signal peptide" evidence="1">
    <location>
        <begin position="1"/>
        <end position="22"/>
    </location>
</feature>
<name>A0A285KXA6_9NOCA</name>
<dbReference type="RefSeq" id="WP_097243705.1">
    <property type="nucleotide sequence ID" value="NZ_OBEG01000001.1"/>
</dbReference>
<feature type="chain" id="PRO_5012357365" evidence="1">
    <location>
        <begin position="23"/>
        <end position="121"/>
    </location>
</feature>
<gene>
    <name evidence="2" type="ORF">SAMN04244553_0848</name>
</gene>
<dbReference type="EMBL" id="OBEG01000001">
    <property type="protein sequence ID" value="SNY76883.1"/>
    <property type="molecule type" value="Genomic_DNA"/>
</dbReference>
<dbReference type="OrthoDB" id="3214353at2"/>
<evidence type="ECO:0000313" key="2">
    <source>
        <dbReference type="EMBL" id="SNY76883.1"/>
    </source>
</evidence>
<keyword evidence="3" id="KW-1185">Reference proteome</keyword>
<protein>
    <submittedName>
        <fullName evidence="2">Uncharacterized protein</fullName>
    </submittedName>
</protein>
<proteinExistence type="predicted"/>
<evidence type="ECO:0000313" key="3">
    <source>
        <dbReference type="Proteomes" id="UP000219565"/>
    </source>
</evidence>
<sequence length="121" mass="12815">MRRILLVALGAACLATVLLAMAQEMKFETDRGAAASTQVVRFDARAKDAGASTEPALRLWDKCASHVNHVRVVAGPVADGDAWAVTLTPALGEHTERRLVGCLEDLTVDGVLGRYLGSRSG</sequence>
<dbReference type="AlphaFoldDB" id="A0A285KXA6"/>
<keyword evidence="1" id="KW-0732">Signal</keyword>
<dbReference type="Proteomes" id="UP000219565">
    <property type="component" value="Unassembled WGS sequence"/>
</dbReference>
<organism evidence="2 3">
    <name type="scientific">Nocardia amikacinitolerans</name>
    <dbReference type="NCBI Taxonomy" id="756689"/>
    <lineage>
        <taxon>Bacteria</taxon>
        <taxon>Bacillati</taxon>
        <taxon>Actinomycetota</taxon>
        <taxon>Actinomycetes</taxon>
        <taxon>Mycobacteriales</taxon>
        <taxon>Nocardiaceae</taxon>
        <taxon>Nocardia</taxon>
    </lineage>
</organism>
<accession>A0A285KXA6</accession>